<evidence type="ECO:0000256" key="5">
    <source>
        <dbReference type="ARBA" id="ARBA00022960"/>
    </source>
</evidence>
<comment type="caution">
    <text evidence="10">Lacks conserved residue(s) required for the propagation of feature annotation.</text>
</comment>
<evidence type="ECO:0000313" key="13">
    <source>
        <dbReference type="EMBL" id="MCU7694375.1"/>
    </source>
</evidence>
<reference evidence="13" key="1">
    <citation type="submission" date="2022-10" db="EMBL/GenBank/DDBJ databases">
        <authorList>
            <person name="Kim H.S."/>
            <person name="Kim J.-S."/>
            <person name="Suh M.K."/>
            <person name="Eom M.K."/>
            <person name="Lee J.-S."/>
        </authorList>
    </citation>
    <scope>NUCLEOTIDE SEQUENCE</scope>
    <source>
        <strain evidence="13">LIP-5</strain>
    </source>
</reference>
<evidence type="ECO:0000256" key="6">
    <source>
        <dbReference type="ARBA" id="ARBA00022984"/>
    </source>
</evidence>
<dbReference type="GO" id="GO:0005975">
    <property type="term" value="P:carbohydrate metabolic process"/>
    <property type="evidence" value="ECO:0007669"/>
    <property type="project" value="InterPro"/>
</dbReference>
<dbReference type="Pfam" id="PF03033">
    <property type="entry name" value="Glyco_transf_28"/>
    <property type="match status" value="1"/>
</dbReference>
<comment type="catalytic activity">
    <reaction evidence="10">
        <text>di-trans,octa-cis-undecaprenyl diphospho-N-acetyl-alpha-D-muramoyl-L-alanyl-D-glutamyl-meso-2,6-diaminopimeloyl-D-alanyl-D-alanine + UDP-N-acetyl-alpha-D-glucosamine = di-trans,octa-cis-undecaprenyl diphospho-[N-acetyl-alpha-D-glucosaminyl-(1-&gt;4)]-N-acetyl-alpha-D-muramoyl-L-alanyl-D-glutamyl-meso-2,6-diaminopimeloyl-D-alanyl-D-alanine + UDP + H(+)</text>
        <dbReference type="Rhea" id="RHEA:31227"/>
        <dbReference type="ChEBI" id="CHEBI:15378"/>
        <dbReference type="ChEBI" id="CHEBI:57705"/>
        <dbReference type="ChEBI" id="CHEBI:58223"/>
        <dbReference type="ChEBI" id="CHEBI:61387"/>
        <dbReference type="ChEBI" id="CHEBI:61388"/>
        <dbReference type="EC" id="2.4.1.227"/>
    </reaction>
</comment>
<comment type="similarity">
    <text evidence="10">Belongs to the glycosyltransferase 28 family. MurG subfamily.</text>
</comment>
<keyword evidence="6 10" id="KW-0573">Peptidoglycan synthesis</keyword>
<feature type="domain" description="Glycosyltransferase family 28 N-terminal" evidence="11">
    <location>
        <begin position="8"/>
        <end position="147"/>
    </location>
</feature>
<feature type="binding site" evidence="10">
    <location>
        <position position="202"/>
    </location>
    <ligand>
        <name>UDP-N-acetyl-alpha-D-glucosamine</name>
        <dbReference type="ChEBI" id="CHEBI:57705"/>
    </ligand>
</feature>
<dbReference type="GO" id="GO:0050511">
    <property type="term" value="F:undecaprenyldiphospho-muramoylpentapeptide beta-N-acetylglucosaminyltransferase activity"/>
    <property type="evidence" value="ECO:0007669"/>
    <property type="project" value="UniProtKB-UniRule"/>
</dbReference>
<keyword evidence="7 10" id="KW-0472">Membrane</keyword>
<evidence type="ECO:0000313" key="14">
    <source>
        <dbReference type="Proteomes" id="UP001209317"/>
    </source>
</evidence>
<dbReference type="InterPro" id="IPR006009">
    <property type="entry name" value="GlcNAc_MurG"/>
</dbReference>
<dbReference type="GO" id="GO:0071555">
    <property type="term" value="P:cell wall organization"/>
    <property type="evidence" value="ECO:0007669"/>
    <property type="project" value="UniProtKB-KW"/>
</dbReference>
<dbReference type="AlphaFoldDB" id="A0AAE3ILI9"/>
<keyword evidence="8 10" id="KW-0131">Cell cycle</keyword>
<keyword evidence="3 10" id="KW-0328">Glycosyltransferase</keyword>
<sequence length="368" mass="40333">MKSKTGKVIIAGGGTGGHIFPAVAIANALKNIMPALEILFIGAKGKMEMEKVPEAGYNIQGIDMAGFNRSQMLKNISLPFKLIKSYFQVKEIFKKFPPDVVIGVGGYSTFPVLRYAQKEDIPTYIHESNSFAGKSNILLGKKAVKVFVATDGMEKFFPPEKIQITGNPVRKKIVENTVGKEEARNYFNLHATKPTVLVVGGSLGAKSINDVIAFHLSDISTLDVQLIWQTGKNNSQTYISMAAFAKDNIYVSEFISEMEYAYAAADIVVARAGAMTVSELCVVKKPVIFVPYPYAAEDHQTVNAMNLVNKKAAEIVPDSEVRTKLFSAITDLLFNEEKKNTFIKNISALATTNANEVIASEIIKDIFK</sequence>
<dbReference type="PANTHER" id="PTHR21015">
    <property type="entry name" value="UDP-N-ACETYLGLUCOSAMINE--N-ACETYLMURAMYL-(PENTAPEPTIDE) PYROPHOSPHORYL-UNDECAPRENOL N-ACETYLGLUCOSAMINE TRANSFERASE 1"/>
    <property type="match status" value="1"/>
</dbReference>
<organism evidence="13 14">
    <name type="scientific">Haoranjiania flava</name>
    <dbReference type="NCBI Taxonomy" id="1856322"/>
    <lineage>
        <taxon>Bacteria</taxon>
        <taxon>Pseudomonadati</taxon>
        <taxon>Bacteroidota</taxon>
        <taxon>Chitinophagia</taxon>
        <taxon>Chitinophagales</taxon>
        <taxon>Chitinophagaceae</taxon>
        <taxon>Haoranjiania</taxon>
    </lineage>
</organism>
<evidence type="ECO:0000256" key="2">
    <source>
        <dbReference type="ARBA" id="ARBA00022618"/>
    </source>
</evidence>
<comment type="pathway">
    <text evidence="10">Cell wall biogenesis; peptidoglycan biosynthesis.</text>
</comment>
<comment type="function">
    <text evidence="10">Cell wall formation. Catalyzes the transfer of a GlcNAc subunit on undecaprenyl-pyrophosphoryl-MurNAc-pentapeptide (lipid intermediate I) to form undecaprenyl-pyrophosphoryl-MurNAc-(pentapeptide)GlcNAc (lipid intermediate II).</text>
</comment>
<dbReference type="Pfam" id="PF04101">
    <property type="entry name" value="Glyco_tran_28_C"/>
    <property type="match status" value="1"/>
</dbReference>
<keyword evidence="4 10" id="KW-0808">Transferase</keyword>
<feature type="domain" description="Glycosyl transferase family 28 C-terminal" evidence="12">
    <location>
        <begin position="195"/>
        <end position="345"/>
    </location>
</feature>
<proteinExistence type="inferred from homology"/>
<evidence type="ECO:0000256" key="3">
    <source>
        <dbReference type="ARBA" id="ARBA00022676"/>
    </source>
</evidence>
<keyword evidence="1 10" id="KW-1003">Cell membrane</keyword>
<dbReference type="RefSeq" id="WP_263037861.1">
    <property type="nucleotide sequence ID" value="NZ_JAOTPL010000009.1"/>
</dbReference>
<dbReference type="InterPro" id="IPR007235">
    <property type="entry name" value="Glyco_trans_28_C"/>
</dbReference>
<evidence type="ECO:0000256" key="1">
    <source>
        <dbReference type="ARBA" id="ARBA00022475"/>
    </source>
</evidence>
<protein>
    <recommendedName>
        <fullName evidence="10">UDP-N-acetylglucosamine--N-acetylmuramyl-(pentapeptide) pyrophosphoryl-undecaprenol N-acetylglucosamine transferase</fullName>
        <ecNumber evidence="10">2.4.1.227</ecNumber>
    </recommendedName>
    <alternativeName>
        <fullName evidence="10">Undecaprenyl-PP-MurNAc-pentapeptide-UDPGlcNAc GlcNAc transferase</fullName>
    </alternativeName>
</protein>
<comment type="subcellular location">
    <subcellularLocation>
        <location evidence="10">Cell membrane</location>
        <topology evidence="10">Peripheral membrane protein</topology>
        <orientation evidence="10">Cytoplasmic side</orientation>
    </subcellularLocation>
</comment>
<feature type="binding site" evidence="10">
    <location>
        <position position="170"/>
    </location>
    <ligand>
        <name>UDP-N-acetyl-alpha-D-glucosamine</name>
        <dbReference type="ChEBI" id="CHEBI:57705"/>
    </ligand>
</feature>
<dbReference type="Gene3D" id="3.40.50.2000">
    <property type="entry name" value="Glycogen Phosphorylase B"/>
    <property type="match status" value="2"/>
</dbReference>
<dbReference type="NCBIfam" id="TIGR01133">
    <property type="entry name" value="murG"/>
    <property type="match status" value="1"/>
</dbReference>
<evidence type="ECO:0000256" key="7">
    <source>
        <dbReference type="ARBA" id="ARBA00023136"/>
    </source>
</evidence>
<name>A0AAE3ILI9_9BACT</name>
<dbReference type="SUPFAM" id="SSF53756">
    <property type="entry name" value="UDP-Glycosyltransferase/glycogen phosphorylase"/>
    <property type="match status" value="1"/>
</dbReference>
<evidence type="ECO:0000259" key="11">
    <source>
        <dbReference type="Pfam" id="PF03033"/>
    </source>
</evidence>
<dbReference type="GO" id="GO:0005886">
    <property type="term" value="C:plasma membrane"/>
    <property type="evidence" value="ECO:0007669"/>
    <property type="project" value="UniProtKB-SubCell"/>
</dbReference>
<gene>
    <name evidence="10 13" type="primary">murG</name>
    <name evidence="13" type="ORF">OD355_07585</name>
</gene>
<keyword evidence="5 10" id="KW-0133">Cell shape</keyword>
<dbReference type="HAMAP" id="MF_00033">
    <property type="entry name" value="MurG"/>
    <property type="match status" value="1"/>
</dbReference>
<dbReference type="GO" id="GO:0051301">
    <property type="term" value="P:cell division"/>
    <property type="evidence" value="ECO:0007669"/>
    <property type="project" value="UniProtKB-KW"/>
</dbReference>
<dbReference type="EC" id="2.4.1.227" evidence="10"/>
<feature type="binding site" evidence="10">
    <location>
        <position position="129"/>
    </location>
    <ligand>
        <name>UDP-N-acetyl-alpha-D-glucosamine</name>
        <dbReference type="ChEBI" id="CHEBI:57705"/>
    </ligand>
</feature>
<evidence type="ECO:0000256" key="4">
    <source>
        <dbReference type="ARBA" id="ARBA00022679"/>
    </source>
</evidence>
<dbReference type="PANTHER" id="PTHR21015:SF22">
    <property type="entry name" value="GLYCOSYLTRANSFERASE"/>
    <property type="match status" value="1"/>
</dbReference>
<evidence type="ECO:0000256" key="8">
    <source>
        <dbReference type="ARBA" id="ARBA00023306"/>
    </source>
</evidence>
<dbReference type="GO" id="GO:0008360">
    <property type="term" value="P:regulation of cell shape"/>
    <property type="evidence" value="ECO:0007669"/>
    <property type="project" value="UniProtKB-KW"/>
</dbReference>
<feature type="binding site" evidence="10">
    <location>
        <begin position="15"/>
        <end position="17"/>
    </location>
    <ligand>
        <name>UDP-N-acetyl-alpha-D-glucosamine</name>
        <dbReference type="ChEBI" id="CHEBI:57705"/>
    </ligand>
</feature>
<keyword evidence="2 10" id="KW-0132">Cell division</keyword>
<dbReference type="InterPro" id="IPR004276">
    <property type="entry name" value="GlycoTrans_28_N"/>
</dbReference>
<evidence type="ECO:0000256" key="9">
    <source>
        <dbReference type="ARBA" id="ARBA00023316"/>
    </source>
</evidence>
<keyword evidence="14" id="KW-1185">Reference proteome</keyword>
<evidence type="ECO:0000259" key="12">
    <source>
        <dbReference type="Pfam" id="PF04101"/>
    </source>
</evidence>
<dbReference type="Proteomes" id="UP001209317">
    <property type="component" value="Unassembled WGS sequence"/>
</dbReference>
<feature type="binding site" evidence="10">
    <location>
        <position position="300"/>
    </location>
    <ligand>
        <name>UDP-N-acetyl-alpha-D-glucosamine</name>
        <dbReference type="ChEBI" id="CHEBI:57705"/>
    </ligand>
</feature>
<feature type="binding site" evidence="10">
    <location>
        <position position="255"/>
    </location>
    <ligand>
        <name>UDP-N-acetyl-alpha-D-glucosamine</name>
        <dbReference type="ChEBI" id="CHEBI:57705"/>
    </ligand>
</feature>
<keyword evidence="9 10" id="KW-0961">Cell wall biogenesis/degradation</keyword>
<dbReference type="GO" id="GO:0009252">
    <property type="term" value="P:peptidoglycan biosynthetic process"/>
    <property type="evidence" value="ECO:0007669"/>
    <property type="project" value="UniProtKB-UniRule"/>
</dbReference>
<dbReference type="CDD" id="cd03785">
    <property type="entry name" value="GT28_MurG"/>
    <property type="match status" value="1"/>
</dbReference>
<accession>A0AAE3ILI9</accession>
<comment type="caution">
    <text evidence="13">The sequence shown here is derived from an EMBL/GenBank/DDBJ whole genome shotgun (WGS) entry which is preliminary data.</text>
</comment>
<evidence type="ECO:0000256" key="10">
    <source>
        <dbReference type="HAMAP-Rule" id="MF_00033"/>
    </source>
</evidence>
<dbReference type="EMBL" id="JAOTPL010000009">
    <property type="protein sequence ID" value="MCU7694375.1"/>
    <property type="molecule type" value="Genomic_DNA"/>
</dbReference>